<keyword evidence="6 8" id="KW-1133">Transmembrane helix</keyword>
<keyword evidence="11" id="KW-1185">Reference proteome</keyword>
<accession>A0A7W6IKV8</accession>
<feature type="transmembrane region" description="Helical" evidence="8">
    <location>
        <begin position="82"/>
        <end position="100"/>
    </location>
</feature>
<keyword evidence="3 8" id="KW-0813">Transport</keyword>
<dbReference type="SUPFAM" id="SSF103473">
    <property type="entry name" value="MFS general substrate transporter"/>
    <property type="match status" value="1"/>
</dbReference>
<protein>
    <recommendedName>
        <fullName evidence="8">Bcr/CflA family efflux transporter</fullName>
    </recommendedName>
</protein>
<dbReference type="InterPro" id="IPR011701">
    <property type="entry name" value="MFS"/>
</dbReference>
<dbReference type="GO" id="GO:1990961">
    <property type="term" value="P:xenobiotic detoxification by transmembrane export across the plasma membrane"/>
    <property type="evidence" value="ECO:0007669"/>
    <property type="project" value="InterPro"/>
</dbReference>
<feature type="transmembrane region" description="Helical" evidence="8">
    <location>
        <begin position="139"/>
        <end position="158"/>
    </location>
</feature>
<feature type="domain" description="Major facilitator superfamily (MFS) profile" evidence="9">
    <location>
        <begin position="14"/>
        <end position="396"/>
    </location>
</feature>
<evidence type="ECO:0000256" key="2">
    <source>
        <dbReference type="ARBA" id="ARBA00006236"/>
    </source>
</evidence>
<dbReference type="InterPro" id="IPR020846">
    <property type="entry name" value="MFS_dom"/>
</dbReference>
<keyword evidence="7 8" id="KW-0472">Membrane</keyword>
<dbReference type="CDD" id="cd17320">
    <property type="entry name" value="MFS_MdfA_MDR_like"/>
    <property type="match status" value="1"/>
</dbReference>
<keyword evidence="4" id="KW-1003">Cell membrane</keyword>
<feature type="transmembrane region" description="Helical" evidence="8">
    <location>
        <begin position="170"/>
        <end position="189"/>
    </location>
</feature>
<proteinExistence type="inferred from homology"/>
<dbReference type="PROSITE" id="PS50850">
    <property type="entry name" value="MFS"/>
    <property type="match status" value="1"/>
</dbReference>
<evidence type="ECO:0000259" key="9">
    <source>
        <dbReference type="PROSITE" id="PS50850"/>
    </source>
</evidence>
<name>A0A7W6IKV8_9HYPH</name>
<dbReference type="GO" id="GO:0042910">
    <property type="term" value="F:xenobiotic transmembrane transporter activity"/>
    <property type="evidence" value="ECO:0007669"/>
    <property type="project" value="InterPro"/>
</dbReference>
<dbReference type="InterPro" id="IPR036259">
    <property type="entry name" value="MFS_trans_sf"/>
</dbReference>
<feature type="transmembrane region" description="Helical" evidence="8">
    <location>
        <begin position="250"/>
        <end position="272"/>
    </location>
</feature>
<feature type="transmembrane region" description="Helical" evidence="8">
    <location>
        <begin position="219"/>
        <end position="238"/>
    </location>
</feature>
<dbReference type="EMBL" id="JACIEW010000002">
    <property type="protein sequence ID" value="MBB4051458.1"/>
    <property type="molecule type" value="Genomic_DNA"/>
</dbReference>
<evidence type="ECO:0000256" key="7">
    <source>
        <dbReference type="ARBA" id="ARBA00023136"/>
    </source>
</evidence>
<comment type="caution">
    <text evidence="8">Lacks conserved residue(s) required for the propagation of feature annotation.</text>
</comment>
<keyword evidence="8" id="KW-0997">Cell inner membrane</keyword>
<keyword evidence="5 8" id="KW-0812">Transmembrane</keyword>
<dbReference type="AlphaFoldDB" id="A0A7W6IKV8"/>
<dbReference type="PRINTS" id="PR01036">
    <property type="entry name" value="TCRTETB"/>
</dbReference>
<feature type="transmembrane region" description="Helical" evidence="8">
    <location>
        <begin position="52"/>
        <end position="70"/>
    </location>
</feature>
<dbReference type="Pfam" id="PF07690">
    <property type="entry name" value="MFS_1"/>
    <property type="match status" value="1"/>
</dbReference>
<evidence type="ECO:0000313" key="10">
    <source>
        <dbReference type="EMBL" id="MBB4051458.1"/>
    </source>
</evidence>
<comment type="similarity">
    <text evidence="2 8">Belongs to the major facilitator superfamily. Bcr/CmlA family.</text>
</comment>
<dbReference type="Proteomes" id="UP000547011">
    <property type="component" value="Unassembled WGS sequence"/>
</dbReference>
<dbReference type="GO" id="GO:0005886">
    <property type="term" value="C:plasma membrane"/>
    <property type="evidence" value="ECO:0007669"/>
    <property type="project" value="UniProtKB-SubCell"/>
</dbReference>
<gene>
    <name evidence="10" type="ORF">GGR20_001094</name>
</gene>
<sequence>MSDHYTRVLSRPEFIALMAALMALNALAIDVMLPALPYMGEALGVSHENERQFVITAYMIGMGVAQLAFGPLTDRFGRRAPLLAGIGVYIVAVIIAAFAPSFTMLLVLRFIQGLGAASVRVITTAVVRDRYSGREMAEVMSLVFMVFMAIPVIAPSIGQVLLLTGPWQTIFLFMGGLALVFWLWTFARLPETLPLDKRRPLSLKGVTEGFHIVFTNRVAISYGLAGMFLFGALFGFISSSQQIYVDIYGLGVYFPVAFALVAGLMAVSSFTNSKVVRRVGMRRLSHGAMLTFTLFSGIWLAFAMSGFLPLWLFFSLLCIIMFSFGWSASNMNSLSMEPLGAVAGTAASVFGFIQTVGGALIGGYIGQLFDGTTVPAAAGYFTMGIMSLVFILIAEKGRLFGVGEQYADTKAEPVVEAH</sequence>
<organism evidence="10 11">
    <name type="scientific">Devosia subaequoris</name>
    <dbReference type="NCBI Taxonomy" id="395930"/>
    <lineage>
        <taxon>Bacteria</taxon>
        <taxon>Pseudomonadati</taxon>
        <taxon>Pseudomonadota</taxon>
        <taxon>Alphaproteobacteria</taxon>
        <taxon>Hyphomicrobiales</taxon>
        <taxon>Devosiaceae</taxon>
        <taxon>Devosia</taxon>
    </lineage>
</organism>
<comment type="caution">
    <text evidence="10">The sequence shown here is derived from an EMBL/GenBank/DDBJ whole genome shotgun (WGS) entry which is preliminary data.</text>
</comment>
<feature type="transmembrane region" description="Helical" evidence="8">
    <location>
        <begin position="308"/>
        <end position="327"/>
    </location>
</feature>
<dbReference type="RefSeq" id="WP_183310215.1">
    <property type="nucleotide sequence ID" value="NZ_JACIEW010000002.1"/>
</dbReference>
<dbReference type="PANTHER" id="PTHR23502:SF132">
    <property type="entry name" value="POLYAMINE TRANSPORTER 2-RELATED"/>
    <property type="match status" value="1"/>
</dbReference>
<evidence type="ECO:0000256" key="6">
    <source>
        <dbReference type="ARBA" id="ARBA00022989"/>
    </source>
</evidence>
<feature type="transmembrane region" description="Helical" evidence="8">
    <location>
        <begin position="106"/>
        <end position="127"/>
    </location>
</feature>
<feature type="transmembrane region" description="Helical" evidence="8">
    <location>
        <begin position="339"/>
        <end position="365"/>
    </location>
</feature>
<dbReference type="Gene3D" id="1.20.1720.10">
    <property type="entry name" value="Multidrug resistance protein D"/>
    <property type="match status" value="1"/>
</dbReference>
<evidence type="ECO:0000256" key="4">
    <source>
        <dbReference type="ARBA" id="ARBA00022475"/>
    </source>
</evidence>
<evidence type="ECO:0000256" key="8">
    <source>
        <dbReference type="RuleBase" id="RU365088"/>
    </source>
</evidence>
<dbReference type="InterPro" id="IPR004812">
    <property type="entry name" value="Efflux_drug-R_Bcr/CmlA"/>
</dbReference>
<feature type="transmembrane region" description="Helical" evidence="8">
    <location>
        <begin position="284"/>
        <end position="302"/>
    </location>
</feature>
<reference evidence="10 11" key="1">
    <citation type="submission" date="2020-08" db="EMBL/GenBank/DDBJ databases">
        <title>Genomic Encyclopedia of Type Strains, Phase IV (KMG-IV): sequencing the most valuable type-strain genomes for metagenomic binning, comparative biology and taxonomic classification.</title>
        <authorList>
            <person name="Goeker M."/>
        </authorList>
    </citation>
    <scope>NUCLEOTIDE SEQUENCE [LARGE SCALE GENOMIC DNA]</scope>
    <source>
        <strain evidence="10 11">DSM 23447</strain>
    </source>
</reference>
<evidence type="ECO:0000256" key="1">
    <source>
        <dbReference type="ARBA" id="ARBA00004651"/>
    </source>
</evidence>
<comment type="subcellular location">
    <subcellularLocation>
        <location evidence="8">Cell inner membrane</location>
        <topology evidence="8">Multi-pass membrane protein</topology>
    </subcellularLocation>
    <subcellularLocation>
        <location evidence="1">Cell membrane</location>
        <topology evidence="1">Multi-pass membrane protein</topology>
    </subcellularLocation>
</comment>
<evidence type="ECO:0000256" key="5">
    <source>
        <dbReference type="ARBA" id="ARBA00022692"/>
    </source>
</evidence>
<evidence type="ECO:0000313" key="11">
    <source>
        <dbReference type="Proteomes" id="UP000547011"/>
    </source>
</evidence>
<dbReference type="NCBIfam" id="TIGR00710">
    <property type="entry name" value="efflux_Bcr_CflA"/>
    <property type="match status" value="1"/>
</dbReference>
<feature type="transmembrane region" description="Helical" evidence="8">
    <location>
        <begin position="377"/>
        <end position="394"/>
    </location>
</feature>
<dbReference type="PANTHER" id="PTHR23502">
    <property type="entry name" value="MAJOR FACILITATOR SUPERFAMILY"/>
    <property type="match status" value="1"/>
</dbReference>
<evidence type="ECO:0000256" key="3">
    <source>
        <dbReference type="ARBA" id="ARBA00022448"/>
    </source>
</evidence>